<organism evidence="1 2">
    <name type="scientific">Didymosphaeria variabile</name>
    <dbReference type="NCBI Taxonomy" id="1932322"/>
    <lineage>
        <taxon>Eukaryota</taxon>
        <taxon>Fungi</taxon>
        <taxon>Dikarya</taxon>
        <taxon>Ascomycota</taxon>
        <taxon>Pezizomycotina</taxon>
        <taxon>Dothideomycetes</taxon>
        <taxon>Pleosporomycetidae</taxon>
        <taxon>Pleosporales</taxon>
        <taxon>Massarineae</taxon>
        <taxon>Didymosphaeriaceae</taxon>
        <taxon>Didymosphaeria</taxon>
    </lineage>
</organism>
<name>A0A9W9CFX5_9PLEO</name>
<dbReference type="RefSeq" id="XP_056076147.1">
    <property type="nucleotide sequence ID" value="XM_056209325.1"/>
</dbReference>
<keyword evidence="2" id="KW-1185">Reference proteome</keyword>
<evidence type="ECO:0008006" key="3">
    <source>
        <dbReference type="Google" id="ProtNLM"/>
    </source>
</evidence>
<reference evidence="1" key="1">
    <citation type="submission" date="2022-10" db="EMBL/GenBank/DDBJ databases">
        <title>Tapping the CABI collections for fungal endophytes: first genome assemblies for Collariella, Neodidymelliopsis, Ascochyta clinopodiicola, Didymella pomorum, Didymosphaeria variabile, Neocosmospora piperis and Neocucurbitaria cava.</title>
        <authorList>
            <person name="Hill R."/>
        </authorList>
    </citation>
    <scope>NUCLEOTIDE SEQUENCE</scope>
    <source>
        <strain evidence="1">IMI 356815</strain>
    </source>
</reference>
<dbReference type="EMBL" id="JAPEUX010000001">
    <property type="protein sequence ID" value="KAJ4359945.1"/>
    <property type="molecule type" value="Genomic_DNA"/>
</dbReference>
<gene>
    <name evidence="1" type="ORF">N0V89_000504</name>
</gene>
<evidence type="ECO:0000313" key="2">
    <source>
        <dbReference type="Proteomes" id="UP001140513"/>
    </source>
</evidence>
<comment type="caution">
    <text evidence="1">The sequence shown here is derived from an EMBL/GenBank/DDBJ whole genome shotgun (WGS) entry which is preliminary data.</text>
</comment>
<evidence type="ECO:0000313" key="1">
    <source>
        <dbReference type="EMBL" id="KAJ4359945.1"/>
    </source>
</evidence>
<sequence length="304" mass="34229">MWPFKALTEVLGLPLSYMNTIGGKLLKTNPRDLDLNLDLKLDRTMAPSPHPIIPFTMYPSESGHPIRFLVGPAQMPFDVHSDILDDWSPAFSPNLLSVKSPLGIPSMTPEHFGTLTKWLYDRVPPTFKAASDLLRICELWVAACQLGLWAQANTLMRLGMELMQPPSYICSKDTVHWVFSNTPASSPLRGYIIAIFAQRSQFVLDNTSPYDAEIYRLTASFHRNLEHARKVLDCKKAGVAWGKDRNGLFVFAPKMEKEWKEVGGLPMPEYLVWDKVGMNVPDSFFVQPGTGVYREGLAGCLKWI</sequence>
<protein>
    <recommendedName>
        <fullName evidence="3">BTB domain-containing protein</fullName>
    </recommendedName>
</protein>
<accession>A0A9W9CFX5</accession>
<proteinExistence type="predicted"/>
<dbReference type="Proteomes" id="UP001140513">
    <property type="component" value="Unassembled WGS sequence"/>
</dbReference>
<dbReference type="AlphaFoldDB" id="A0A9W9CFX5"/>
<dbReference type="GeneID" id="80904034"/>
<dbReference type="OrthoDB" id="194443at2759"/>